<dbReference type="InterPro" id="IPR036047">
    <property type="entry name" value="F-box-like_dom_sf"/>
</dbReference>
<protein>
    <recommendedName>
        <fullName evidence="2">Hemimethylated DNA-binding domain-containing protein</fullName>
    </recommendedName>
</protein>
<evidence type="ECO:0000256" key="1">
    <source>
        <dbReference type="SAM" id="MobiDB-lite"/>
    </source>
</evidence>
<sequence>MPLPLDLYVSILEHLPAERVEYKGGVSTLVNCLRANTLLREAALVPSLWEHHYRVRYLHDEHVNKSSPEASNWRLIYAERRRQDNLALHLLNEIVSQREGRCRRAATLAAFSFDVWDVLDIECSLPVPAVFGSNSTAMVAPHALTRRFWASSILEAISRRSAIVQWGSLANRDTNHSVSFVDAFSSLSCFFGQPPQKTPSLLLELGNLCHGYLVKHQCCLDPEMPEYNLPDICTKICQFMHDQNFGPVQSTQFYDISNHFPHLYLTTNKLSIPISLVHIFVSIARHPAIGVPASPVEFPARVLVHVSSPPGADDFLVDVYGAQTKPILSLRNDIPTMLLRLGVPPDNLSQYVSPCGAAPMLLRAARNILSSFRNDASRSTTQSAIYAAVCIHLLLTNETQLVGHMLSHLDLDPIATATFLSDLLPLLRQGCRNLLETACRSTLELEDQQAALVHPRTEEVHIAHYVGMVFEHRSYYYIGCIIGWEPTCLATEEWQTTMNVGNLTRGADQPFYHIVSLDGAERYVAEDNINPIALTADLALQFFQELPVLPKYFSDADIGRGRWQLSPELQRAYPDDQHDESDDIHSIVKTT</sequence>
<dbReference type="PANTHER" id="PTHR31350:SF27">
    <property type="entry name" value="HEMIMETHYLATED DNA-BINDING DOMAIN-CONTAINING PROTEIN"/>
    <property type="match status" value="1"/>
</dbReference>
<dbReference type="PANTHER" id="PTHR31350">
    <property type="entry name" value="SI:DKEY-261L7.2"/>
    <property type="match status" value="1"/>
</dbReference>
<dbReference type="Pfam" id="PF08755">
    <property type="entry name" value="YccV-like"/>
    <property type="match status" value="1"/>
</dbReference>
<reference evidence="3" key="1">
    <citation type="submission" date="2023-03" db="EMBL/GenBank/DDBJ databases">
        <title>Massive genome expansion in bonnet fungi (Mycena s.s.) driven by repeated elements and novel gene families across ecological guilds.</title>
        <authorList>
            <consortium name="Lawrence Berkeley National Laboratory"/>
            <person name="Harder C.B."/>
            <person name="Miyauchi S."/>
            <person name="Viragh M."/>
            <person name="Kuo A."/>
            <person name="Thoen E."/>
            <person name="Andreopoulos B."/>
            <person name="Lu D."/>
            <person name="Skrede I."/>
            <person name="Drula E."/>
            <person name="Henrissat B."/>
            <person name="Morin E."/>
            <person name="Kohler A."/>
            <person name="Barry K."/>
            <person name="LaButti K."/>
            <person name="Morin E."/>
            <person name="Salamov A."/>
            <person name="Lipzen A."/>
            <person name="Mereny Z."/>
            <person name="Hegedus B."/>
            <person name="Baldrian P."/>
            <person name="Stursova M."/>
            <person name="Weitz H."/>
            <person name="Taylor A."/>
            <person name="Grigoriev I.V."/>
            <person name="Nagy L.G."/>
            <person name="Martin F."/>
            <person name="Kauserud H."/>
        </authorList>
    </citation>
    <scope>NUCLEOTIDE SEQUENCE</scope>
    <source>
        <strain evidence="3">CBHHK067</strain>
    </source>
</reference>
<comment type="caution">
    <text evidence="3">The sequence shown here is derived from an EMBL/GenBank/DDBJ whole genome shotgun (WGS) entry which is preliminary data.</text>
</comment>
<dbReference type="EMBL" id="JARKIE010000007">
    <property type="protein sequence ID" value="KAJ7706003.1"/>
    <property type="molecule type" value="Genomic_DNA"/>
</dbReference>
<dbReference type="Proteomes" id="UP001221757">
    <property type="component" value="Unassembled WGS sequence"/>
</dbReference>
<dbReference type="InterPro" id="IPR011722">
    <property type="entry name" value="Hemimethylated_DNA-bd_dom"/>
</dbReference>
<dbReference type="InterPro" id="IPR036623">
    <property type="entry name" value="Hemimethylated_DNA-bd_sf"/>
</dbReference>
<evidence type="ECO:0000313" key="4">
    <source>
        <dbReference type="Proteomes" id="UP001221757"/>
    </source>
</evidence>
<dbReference type="GO" id="GO:0003677">
    <property type="term" value="F:DNA binding"/>
    <property type="evidence" value="ECO:0007669"/>
    <property type="project" value="InterPro"/>
</dbReference>
<evidence type="ECO:0000259" key="2">
    <source>
        <dbReference type="SMART" id="SM00992"/>
    </source>
</evidence>
<dbReference type="AlphaFoldDB" id="A0AAD7GV36"/>
<dbReference type="SUPFAM" id="SSF81383">
    <property type="entry name" value="F-box domain"/>
    <property type="match status" value="1"/>
</dbReference>
<dbReference type="Pfam" id="PF13369">
    <property type="entry name" value="Transglut_core2"/>
    <property type="match status" value="1"/>
</dbReference>
<accession>A0AAD7GV36</accession>
<dbReference type="SUPFAM" id="SSF141255">
    <property type="entry name" value="YccV-like"/>
    <property type="match status" value="1"/>
</dbReference>
<proteinExistence type="predicted"/>
<feature type="region of interest" description="Disordered" evidence="1">
    <location>
        <begin position="571"/>
        <end position="591"/>
    </location>
</feature>
<organism evidence="3 4">
    <name type="scientific">Mycena rosella</name>
    <name type="common">Pink bonnet</name>
    <name type="synonym">Agaricus rosellus</name>
    <dbReference type="NCBI Taxonomy" id="1033263"/>
    <lineage>
        <taxon>Eukaryota</taxon>
        <taxon>Fungi</taxon>
        <taxon>Dikarya</taxon>
        <taxon>Basidiomycota</taxon>
        <taxon>Agaricomycotina</taxon>
        <taxon>Agaricomycetes</taxon>
        <taxon>Agaricomycetidae</taxon>
        <taxon>Agaricales</taxon>
        <taxon>Marasmiineae</taxon>
        <taxon>Mycenaceae</taxon>
        <taxon>Mycena</taxon>
    </lineage>
</organism>
<feature type="domain" description="Hemimethylated DNA-binding" evidence="2">
    <location>
        <begin position="461"/>
        <end position="566"/>
    </location>
</feature>
<dbReference type="SMART" id="SM00992">
    <property type="entry name" value="YccV-like"/>
    <property type="match status" value="1"/>
</dbReference>
<evidence type="ECO:0000313" key="3">
    <source>
        <dbReference type="EMBL" id="KAJ7706003.1"/>
    </source>
</evidence>
<dbReference type="InterPro" id="IPR032698">
    <property type="entry name" value="SirB1_N"/>
</dbReference>
<dbReference type="NCBIfam" id="TIGR02097">
    <property type="entry name" value="yccV"/>
    <property type="match status" value="1"/>
</dbReference>
<name>A0AAD7GV36_MYCRO</name>
<dbReference type="Gene3D" id="2.30.30.390">
    <property type="entry name" value="Hemimethylated DNA-binding domain"/>
    <property type="match status" value="1"/>
</dbReference>
<keyword evidence="4" id="KW-1185">Reference proteome</keyword>
<gene>
    <name evidence="3" type="ORF">B0H17DRAFT_919198</name>
</gene>